<dbReference type="GO" id="GO:0005643">
    <property type="term" value="C:nuclear pore"/>
    <property type="evidence" value="ECO:0007669"/>
    <property type="project" value="TreeGrafter"/>
</dbReference>
<dbReference type="Gene3D" id="2.130.10.10">
    <property type="entry name" value="YVTN repeat-like/Quinoprotein amine dehydrogenase"/>
    <property type="match status" value="1"/>
</dbReference>
<proteinExistence type="predicted"/>
<evidence type="ECO:0000259" key="5">
    <source>
        <dbReference type="Pfam" id="PF16755"/>
    </source>
</evidence>
<protein>
    <recommendedName>
        <fullName evidence="5">Nucleoporin Nup159/Nup146 N-terminal domain-containing protein</fullName>
    </recommendedName>
</protein>
<name>A0AAW1IS23_POPJA</name>
<keyword evidence="3" id="KW-0539">Nucleus</keyword>
<evidence type="ECO:0000256" key="3">
    <source>
        <dbReference type="ARBA" id="ARBA00023242"/>
    </source>
</evidence>
<evidence type="ECO:0000313" key="6">
    <source>
        <dbReference type="EMBL" id="KAK9692743.1"/>
    </source>
</evidence>
<sequence>MFNRLRGAVHDVKETAIDINELPKTTGAICMCWSPKGKQLAIGSNDGKITQYKPDLKIAKVIDSPLLEGPQFPIALQWISNYQFIAVYKSNKDDSQSSLIVINTPKGGGITYINYEDICYSYGNVRPHQFYIHFQNAWNIVLVASSNSMEVGVLGFEKDIWTQWILADAARAELPLNDAKQETFPVGLALDTSSSQSLPWGETTIPPTPLLLLLSDNGVLCCFHVINLKEGAVPICRSAEVLYNASVLPFSETSSESIKQPNKSVQPTTIKQNVTALPVTNNTFTFAFDQAGKPIANNNSAQLPGIQKNLFSTPIVNADNTTNTHINVNSLKSGGSSVSNSFIPSSSDTKHQSENAQHKIQPLQQSNLSERNLLADNKFIDAKPRTPTEANEDTESFMTQMVKEEYTILELEFKTFIDQNKNIKVRLGTDKEATNLVQTSNNLQEFLKEINDICQTHTTEIHLLKQTLIQNWAWYEEARSRFITSKDPSLITLVRAQSLDTASTKQLEEIHHLLYYLESQLTHANTALDEQWEMFQNSCKKKINLKLPNIEAIYQSMVKQSATIQKQTYMLRDISNRLKTNTRLRSTPHLLIPVDVDKVEEKLEHLRLQTDPKDIFQIQYKTVFERQRQLTNTKNKKLIELLKSRRLNHVCVTKPQLMKKTLHFNGLMNTSLSPIPPKKELQPHRINFIQSAPRMLDEPNNSQNNEEFEKQQAHSNIITNENVVNIDPELSQNANKFNLITTKSNLATSCAIPVLQNNSFVYGEVKTSPGSAFVPTTQNMFNIKSSSVMDTTVAAKPKNNFSFSNSMSAATNINASISNRKDASDVIPTSAMTPSMLDSAVKINFNYPIFASAKMESGTTADNCNLNTKAITSTTSILNSSTTSTFKSFNSAPTSHPTFLSTTITPVTIIPKASNDEMAATKNSMTPNTPLMFSTKPFEIPVISSTKVSSTLPSLTSTGVRTTTPKEILAKSVPSGVNIAAPVTILQNIPNQSENHQSMSSTPSTLSTFPTSPLLNKIVASTSVSGSSQSVSTVTSTLNASLDLTTKNKAKSPTNAIFPANVANELAKSTSASEFKPTTESATAVQSCCVTTLQSIHHPSPTFTFNSLSTGSIFSGFQFPSTTFSPQTVQPTFRHTSPATSLFDNSETAFTTTTSNSLFNTSPITTSTPDFGISVPVFGISSIATSTTTTTSTVFATNNITATTTMSTFSAATALNSTQDSTFPSNASTQPAMFGVNTTSTTKPQASVFQTSTNSSIFGGTANMTGTSGSLFGVTSTGSLFSTPKNTSTNVFGSSSTNFTAVNSSPSNFFTPSTSTTPIFGQAATFGSTSIFSSPANTNAGNIFGSTPAGVTNAFDTTTATTNTTPFGTAFGSNSNSNNMFGSSNDSFRFSTTTGTSTSSGNFGFGNKSVFTTFGNSSSSTDTTHSFGNLILTTTANTFGNGFSQNPFNRVSNTEQKSPFSGGSLFGSPITTSSTNMFGGTSPFNKATPAFGGPATFGSSPVFGQQSPTFGQSSFGNNSNMFGQSPQLTTFSGNNSTVNHSGFGASPVFGSTSTFGSTTPGGFGAPPNFGSPTFGSNSTFNTSSKPFSNTFGSTTQQNHTFANLANQQTLGFGSLAQQNQTPTSQAPFSG</sequence>
<keyword evidence="2" id="KW-0813">Transport</keyword>
<dbReference type="SUPFAM" id="SSF117289">
    <property type="entry name" value="Nucleoporin domain"/>
    <property type="match status" value="1"/>
</dbReference>
<feature type="compositionally biased region" description="Basic and acidic residues" evidence="4">
    <location>
        <begin position="348"/>
        <end position="357"/>
    </location>
</feature>
<dbReference type="InterPro" id="IPR015943">
    <property type="entry name" value="WD40/YVTN_repeat-like_dom_sf"/>
</dbReference>
<comment type="caution">
    <text evidence="6">The sequence shown here is derived from an EMBL/GenBank/DDBJ whole genome shotgun (WGS) entry which is preliminary data.</text>
</comment>
<dbReference type="GO" id="GO:0008139">
    <property type="term" value="F:nuclear localization sequence binding"/>
    <property type="evidence" value="ECO:0007669"/>
    <property type="project" value="TreeGrafter"/>
</dbReference>
<feature type="region of interest" description="Disordered" evidence="4">
    <location>
        <begin position="331"/>
        <end position="361"/>
    </location>
</feature>
<dbReference type="GO" id="GO:0006405">
    <property type="term" value="P:RNA export from nucleus"/>
    <property type="evidence" value="ECO:0007669"/>
    <property type="project" value="TreeGrafter"/>
</dbReference>
<dbReference type="Pfam" id="PF16755">
    <property type="entry name" value="Beta-prop_NUP159_NUP214"/>
    <property type="match status" value="1"/>
</dbReference>
<dbReference type="PANTHER" id="PTHR23193:SF46">
    <property type="entry name" value="NUCLEAR PORE COMPLEX PROTEIN NUP214"/>
    <property type="match status" value="1"/>
</dbReference>
<dbReference type="PANTHER" id="PTHR23193">
    <property type="entry name" value="NUCLEAR PORE COMPLEX PROTEIN NUP"/>
    <property type="match status" value="1"/>
</dbReference>
<feature type="domain" description="Nucleoporin Nup159/Nup146 N-terminal" evidence="5">
    <location>
        <begin position="25"/>
        <end position="220"/>
    </location>
</feature>
<dbReference type="GO" id="GO:0017056">
    <property type="term" value="F:structural constituent of nuclear pore"/>
    <property type="evidence" value="ECO:0007669"/>
    <property type="project" value="TreeGrafter"/>
</dbReference>
<gene>
    <name evidence="6" type="ORF">QE152_g34955</name>
</gene>
<dbReference type="Proteomes" id="UP001458880">
    <property type="component" value="Unassembled WGS sequence"/>
</dbReference>
<evidence type="ECO:0000256" key="4">
    <source>
        <dbReference type="SAM" id="MobiDB-lite"/>
    </source>
</evidence>
<dbReference type="GO" id="GO:0006606">
    <property type="term" value="P:protein import into nucleus"/>
    <property type="evidence" value="ECO:0007669"/>
    <property type="project" value="TreeGrafter"/>
</dbReference>
<comment type="subcellular location">
    <subcellularLocation>
        <location evidence="1">Nucleus</location>
    </subcellularLocation>
</comment>
<evidence type="ECO:0000256" key="2">
    <source>
        <dbReference type="ARBA" id="ARBA00022448"/>
    </source>
</evidence>
<feature type="compositionally biased region" description="Low complexity" evidence="4">
    <location>
        <begin position="1565"/>
        <end position="1581"/>
    </location>
</feature>
<feature type="region of interest" description="Disordered" evidence="4">
    <location>
        <begin position="1559"/>
        <end position="1581"/>
    </location>
</feature>
<organism evidence="6 7">
    <name type="scientific">Popillia japonica</name>
    <name type="common">Japanese beetle</name>
    <dbReference type="NCBI Taxonomy" id="7064"/>
    <lineage>
        <taxon>Eukaryota</taxon>
        <taxon>Metazoa</taxon>
        <taxon>Ecdysozoa</taxon>
        <taxon>Arthropoda</taxon>
        <taxon>Hexapoda</taxon>
        <taxon>Insecta</taxon>
        <taxon>Pterygota</taxon>
        <taxon>Neoptera</taxon>
        <taxon>Endopterygota</taxon>
        <taxon>Coleoptera</taxon>
        <taxon>Polyphaga</taxon>
        <taxon>Scarabaeiformia</taxon>
        <taxon>Scarabaeidae</taxon>
        <taxon>Rutelinae</taxon>
        <taxon>Popillia</taxon>
    </lineage>
</organism>
<feature type="compositionally biased region" description="Low complexity" evidence="4">
    <location>
        <begin position="331"/>
        <end position="347"/>
    </location>
</feature>
<evidence type="ECO:0000256" key="1">
    <source>
        <dbReference type="ARBA" id="ARBA00004123"/>
    </source>
</evidence>
<dbReference type="InterPro" id="IPR026054">
    <property type="entry name" value="Nucleoporin"/>
</dbReference>
<accession>A0AAW1IS23</accession>
<dbReference type="EMBL" id="JASPKY010000569">
    <property type="protein sequence ID" value="KAK9692743.1"/>
    <property type="molecule type" value="Genomic_DNA"/>
</dbReference>
<reference evidence="6 7" key="1">
    <citation type="journal article" date="2024" name="BMC Genomics">
        <title>De novo assembly and annotation of Popillia japonica's genome with initial clues to its potential as an invasive pest.</title>
        <authorList>
            <person name="Cucini C."/>
            <person name="Boschi S."/>
            <person name="Funari R."/>
            <person name="Cardaioli E."/>
            <person name="Iannotti N."/>
            <person name="Marturano G."/>
            <person name="Paoli F."/>
            <person name="Bruttini M."/>
            <person name="Carapelli A."/>
            <person name="Frati F."/>
            <person name="Nardi F."/>
        </authorList>
    </citation>
    <scope>NUCLEOTIDE SEQUENCE [LARGE SCALE GENOMIC DNA]</scope>
    <source>
        <strain evidence="6">DMR45628</strain>
    </source>
</reference>
<keyword evidence="7" id="KW-1185">Reference proteome</keyword>
<dbReference type="InterPro" id="IPR039462">
    <property type="entry name" value="Nup159/Nup146_N"/>
</dbReference>
<evidence type="ECO:0000313" key="7">
    <source>
        <dbReference type="Proteomes" id="UP001458880"/>
    </source>
</evidence>